<organism evidence="1 2">
    <name type="scientific">Nesidiocoris tenuis</name>
    <dbReference type="NCBI Taxonomy" id="355587"/>
    <lineage>
        <taxon>Eukaryota</taxon>
        <taxon>Metazoa</taxon>
        <taxon>Ecdysozoa</taxon>
        <taxon>Arthropoda</taxon>
        <taxon>Hexapoda</taxon>
        <taxon>Insecta</taxon>
        <taxon>Pterygota</taxon>
        <taxon>Neoptera</taxon>
        <taxon>Paraneoptera</taxon>
        <taxon>Hemiptera</taxon>
        <taxon>Heteroptera</taxon>
        <taxon>Panheteroptera</taxon>
        <taxon>Cimicomorpha</taxon>
        <taxon>Miridae</taxon>
        <taxon>Dicyphina</taxon>
        <taxon>Nesidiocoris</taxon>
    </lineage>
</organism>
<dbReference type="AlphaFoldDB" id="A0A6H5G5J5"/>
<evidence type="ECO:0000313" key="1">
    <source>
        <dbReference type="EMBL" id="CAA9998097.1"/>
    </source>
</evidence>
<proteinExistence type="predicted"/>
<protein>
    <submittedName>
        <fullName evidence="1">Uncharacterized protein</fullName>
    </submittedName>
</protein>
<dbReference type="EMBL" id="CADCXU010006545">
    <property type="protein sequence ID" value="CAA9998097.1"/>
    <property type="molecule type" value="Genomic_DNA"/>
</dbReference>
<feature type="non-terminal residue" evidence="1">
    <location>
        <position position="96"/>
    </location>
</feature>
<accession>A0A6H5G5J5</accession>
<evidence type="ECO:0000313" key="2">
    <source>
        <dbReference type="Proteomes" id="UP000479000"/>
    </source>
</evidence>
<gene>
    <name evidence="1" type="ORF">NTEN_LOCUS4391</name>
</gene>
<name>A0A6H5G5J5_9HEMI</name>
<keyword evidence="2" id="KW-1185">Reference proteome</keyword>
<sequence length="96" mass="10440">MRSAGEIVGMVGRSGSQSKMVASQGKSADVTSAKIRHARPIVCPAHLVLRIIIYYGVVLAPCTPIRESFECNLIRVHYSKLCIFLTDTNVGILKPV</sequence>
<dbReference type="Proteomes" id="UP000479000">
    <property type="component" value="Unassembled WGS sequence"/>
</dbReference>
<reference evidence="1 2" key="1">
    <citation type="submission" date="2020-02" db="EMBL/GenBank/DDBJ databases">
        <authorList>
            <person name="Ferguson B K."/>
        </authorList>
    </citation>
    <scope>NUCLEOTIDE SEQUENCE [LARGE SCALE GENOMIC DNA]</scope>
</reference>